<dbReference type="GO" id="GO:0016616">
    <property type="term" value="F:oxidoreductase activity, acting on the CH-OH group of donors, NAD or NADP as acceptor"/>
    <property type="evidence" value="ECO:0007669"/>
    <property type="project" value="InterPro"/>
</dbReference>
<sequence>MFLLLAFLGLGALYLYHVNRVMKAVPEEVQRLSPHRWTIDEIHAAYKKNLETPIDVTKSLPPKQSRRYVLVGGTGLVGHWIVSHLLARGEDPAALRILDLLAPEQEILDQGVVYTKTNITDELAVSTAFEEPWPAAVATRPLTVFHTAASISASERFKIFLPLRSKVNIDGTRNVVNAAKKAGATCLIATSSGSIAIHRSSFWVAPWSKTIKRPVQILHDGTPLPQRHDEAFSNYAVTKVEAERIVRSADDAAANFRTGCIRPTNGVYGIGSDVSATVTGAYLRRGGSPTWVRPMIQSFVNAENVSIAHLFYEKCLLEQSQPGSTLPNTGGQAFTVTDPNPAIAFDDIYTLQTTLSKTPISFPNVPALPILLLSHLIELYALVQYRYLPELLPRLSPDLAQLQPALFSIASIHCIADDSRARKSPQLGGLGYSAPLTTLDAMCKELIEWNRRAEAKRVAVAGKVGPVSVSEEGVGVNLVSPEKKL</sequence>
<protein>
    <recommendedName>
        <fullName evidence="4">3-beta hydroxysteroid dehydrogenase/isomerase domain-containing protein</fullName>
    </recommendedName>
</protein>
<feature type="domain" description="3-beta hydroxysteroid dehydrogenase/isomerase" evidence="4">
    <location>
        <begin position="69"/>
        <end position="349"/>
    </location>
</feature>
<dbReference type="InterPro" id="IPR002225">
    <property type="entry name" value="3Beta_OHSteriod_DH/Estase"/>
</dbReference>
<proteinExistence type="inferred from homology"/>
<dbReference type="EMBL" id="JAPMSZ010000011">
    <property type="protein sequence ID" value="KAJ5084449.1"/>
    <property type="molecule type" value="Genomic_DNA"/>
</dbReference>
<dbReference type="Pfam" id="PF01073">
    <property type="entry name" value="3Beta_HSD"/>
    <property type="match status" value="1"/>
</dbReference>
<evidence type="ECO:0000256" key="3">
    <source>
        <dbReference type="SAM" id="SignalP"/>
    </source>
</evidence>
<name>A0A9W9JWI4_9EURO</name>
<dbReference type="SUPFAM" id="SSF51735">
    <property type="entry name" value="NAD(P)-binding Rossmann-fold domains"/>
    <property type="match status" value="1"/>
</dbReference>
<feature type="signal peptide" evidence="3">
    <location>
        <begin position="1"/>
        <end position="24"/>
    </location>
</feature>
<dbReference type="PANTHER" id="PTHR43245">
    <property type="entry name" value="BIFUNCTIONAL POLYMYXIN RESISTANCE PROTEIN ARNA"/>
    <property type="match status" value="1"/>
</dbReference>
<dbReference type="RefSeq" id="XP_056507846.1">
    <property type="nucleotide sequence ID" value="XM_056659553.1"/>
</dbReference>
<dbReference type="GeneID" id="81398722"/>
<feature type="chain" id="PRO_5040983004" description="3-beta hydroxysteroid dehydrogenase/isomerase domain-containing protein" evidence="3">
    <location>
        <begin position="25"/>
        <end position="485"/>
    </location>
</feature>
<accession>A0A9W9JWI4</accession>
<keyword evidence="3" id="KW-0732">Signal</keyword>
<evidence type="ECO:0000256" key="1">
    <source>
        <dbReference type="ARBA" id="ARBA00009219"/>
    </source>
</evidence>
<dbReference type="Gene3D" id="3.40.50.720">
    <property type="entry name" value="NAD(P)-binding Rossmann-like Domain"/>
    <property type="match status" value="1"/>
</dbReference>
<organism evidence="5 6">
    <name type="scientific">Penicillium alfredii</name>
    <dbReference type="NCBI Taxonomy" id="1506179"/>
    <lineage>
        <taxon>Eukaryota</taxon>
        <taxon>Fungi</taxon>
        <taxon>Dikarya</taxon>
        <taxon>Ascomycota</taxon>
        <taxon>Pezizomycotina</taxon>
        <taxon>Eurotiomycetes</taxon>
        <taxon>Eurotiomycetidae</taxon>
        <taxon>Eurotiales</taxon>
        <taxon>Aspergillaceae</taxon>
        <taxon>Penicillium</taxon>
    </lineage>
</organism>
<dbReference type="InterPro" id="IPR036291">
    <property type="entry name" value="NAD(P)-bd_dom_sf"/>
</dbReference>
<dbReference type="GO" id="GO:0006694">
    <property type="term" value="P:steroid biosynthetic process"/>
    <property type="evidence" value="ECO:0007669"/>
    <property type="project" value="InterPro"/>
</dbReference>
<evidence type="ECO:0000259" key="4">
    <source>
        <dbReference type="Pfam" id="PF01073"/>
    </source>
</evidence>
<dbReference type="AlphaFoldDB" id="A0A9W9JWI4"/>
<dbReference type="OrthoDB" id="10058185at2759"/>
<reference evidence="5" key="1">
    <citation type="submission" date="2022-11" db="EMBL/GenBank/DDBJ databases">
        <authorList>
            <person name="Petersen C."/>
        </authorList>
    </citation>
    <scope>NUCLEOTIDE SEQUENCE</scope>
    <source>
        <strain evidence="5">IBT 34128</strain>
    </source>
</reference>
<evidence type="ECO:0000313" key="5">
    <source>
        <dbReference type="EMBL" id="KAJ5084449.1"/>
    </source>
</evidence>
<keyword evidence="6" id="KW-1185">Reference proteome</keyword>
<reference evidence="5" key="2">
    <citation type="journal article" date="2023" name="IMA Fungus">
        <title>Comparative genomic study of the Penicillium genus elucidates a diverse pangenome and 15 lateral gene transfer events.</title>
        <authorList>
            <person name="Petersen C."/>
            <person name="Sorensen T."/>
            <person name="Nielsen M.R."/>
            <person name="Sondergaard T.E."/>
            <person name="Sorensen J.L."/>
            <person name="Fitzpatrick D.A."/>
            <person name="Frisvad J.C."/>
            <person name="Nielsen K.L."/>
        </authorList>
    </citation>
    <scope>NUCLEOTIDE SEQUENCE</scope>
    <source>
        <strain evidence="5">IBT 34128</strain>
    </source>
</reference>
<evidence type="ECO:0000313" key="6">
    <source>
        <dbReference type="Proteomes" id="UP001141434"/>
    </source>
</evidence>
<comment type="caution">
    <text evidence="5">The sequence shown here is derived from an EMBL/GenBank/DDBJ whole genome shotgun (WGS) entry which is preliminary data.</text>
</comment>
<dbReference type="PANTHER" id="PTHR43245:SF51">
    <property type="entry name" value="SHORT CHAIN DEHYDROGENASE_REDUCTASE FAMILY 42E, MEMBER 2"/>
    <property type="match status" value="1"/>
</dbReference>
<dbReference type="InterPro" id="IPR050177">
    <property type="entry name" value="Lipid_A_modif_metabolic_enz"/>
</dbReference>
<comment type="similarity">
    <text evidence="1">Belongs to the 3-beta-HSD family.</text>
</comment>
<gene>
    <name evidence="5" type="ORF">NUU61_009028</name>
</gene>
<dbReference type="Proteomes" id="UP001141434">
    <property type="component" value="Unassembled WGS sequence"/>
</dbReference>
<evidence type="ECO:0000256" key="2">
    <source>
        <dbReference type="ARBA" id="ARBA00023002"/>
    </source>
</evidence>
<keyword evidence="2" id="KW-0560">Oxidoreductase</keyword>